<feature type="compositionally biased region" description="Basic and acidic residues" evidence="1">
    <location>
        <begin position="144"/>
        <end position="158"/>
    </location>
</feature>
<sequence length="1592" mass="179771">MPESWNLDSATAEEKELFEKEKEEARLKRESFNWLNHDNRGASYISYTQFSHLPATSFEFGADGFAGACNSGGELLHFSAPSNDHGLIFARGAFNSSLYACISRAQTEYGGSATFGLRIARDQVPYISSSRISNGPKLQTTNHSKQEQKFRPLDEKCKGSPEGSSFRLGGMIERGCFNYRWPLNEYSLLLNNPLQEKNHPDMEVGYCTRLSYFKDGFCYQVIRLEQRSPDTDNEDPYHLFPLDGQVVLEIGGYIYFQLLKNIAATSHEGDGSKTHIKNHSTTECLRVMDEGLNIGLEARVYQMSADGRHAMPLSLTPSQDQDIFELRQPTRPSQPSCSHFDSSKSTFSTYGNSASSVGNRGISDESPVPLVYRATAKLHKPSKETGGYGNRSETFIAAIRLIHGTDITVADKGPKIPSSEEMHEDIWIEPVRPISPLEMNSQATGVMWETILQWRDLHTDSMSEFTEISLMARCLEKILQVDLVPCFYGTENQALAVISNPFMRPTVSLRSLFWKVRFLTKIHHFLDGLEKDPNSRPSPKIPKGDEKRGDQQVELIDNNALAFFSEFDGYDRTQMLNIATSQCDRILDAIKRIVSFLVELLLPSELTTHLRPQCPKDQSEFYYITMTICEFRQQDLKESCVPPDNHNFGVADKRKIILLKWYHYGSLLSLADRGKLPSYWRSATMKKKVYCLSNAATMACTGSTDLKSQYSVDDEIVDRLSFLAHELGMEEFDATAETVTSASIHRVRGREFTKYLNPGISLLNGREYSLQETSGPWEIHALCHNSRVNVLTLESEREYVKATKDYRGHETREEEVIVYKNKVYQFLNSEATLIPCWERSPTKMRSGWLQSEAAAVHGSTLLDIHNRIPVIPKLSPKISPQIGPVVRQDVGHYRSPPAGFTMGTPDESYKGVLSTQLREMLMELKGTVVSPINWASFRPPLQYYPDSFVNSLEDTPHLFRPPVTNNVFIPATLTQFTQSPDCGFVRKDLEEVIDEVQKSLSIVDILVTQQILSSRKHKISRNTQLPDMRYYRLKAKTAHGREALLETFSGKLDLVRALFDSVSPFLQDSAPMLTSTLARRSVCTTPNFHGSVMANESIELPTKLRHKAVLPDNALVLSQSPVSFFVSSVVVTTNAFGDFSRCTVISETDDKDTKEERLEQVVAEKCNEIWQVFVHQPQTARCLVFFYVLGKLCTKLCKQYTNTVKVFESIFSFADAFLLKETDWTQDRSSLLQFQLISWSLDCLSKFQNSLKATITSILDAKRELFDQIHEVANLLPNFEPISDKLSGTLALRDSRVGLDQNAISLEQNNAIQALTYLTIGYLPLGLIAAIFAIPAEQNVVFQGMGKWWFIGAIFILSAVTYFVVAWLNLIVDFFKFPLAPKARRREDRPNLWRALSKIRQQPSPPKVTQAEGTRTAPETFGPGLPYHLLFPVNSKLASGAALTAVKFPKEPPQAPNDILQIVSFHQSLCRRVSDRLDDLIEFQIQPGDPYSWPRPNPGAKTWKQHVLLVKTGDDDAHLSLPVDFGPLRESGEALDMNRADVKEYSEDVIHATLHSAFRFLFNLLGREEERRPAILRAKVCARSNIVGRHNS</sequence>
<proteinExistence type="predicted"/>
<evidence type="ECO:0000313" key="4">
    <source>
        <dbReference type="Proteomes" id="UP000319160"/>
    </source>
</evidence>
<keyword evidence="4" id="KW-1185">Reference proteome</keyword>
<feature type="transmembrane region" description="Helical" evidence="2">
    <location>
        <begin position="1314"/>
        <end position="1336"/>
    </location>
</feature>
<gene>
    <name evidence="3" type="ORF">FHL15_006066</name>
</gene>
<dbReference type="Proteomes" id="UP000319160">
    <property type="component" value="Unassembled WGS sequence"/>
</dbReference>
<feature type="region of interest" description="Disordered" evidence="1">
    <location>
        <begin position="131"/>
        <end position="158"/>
    </location>
</feature>
<feature type="transmembrane region" description="Helical" evidence="2">
    <location>
        <begin position="1348"/>
        <end position="1372"/>
    </location>
</feature>
<evidence type="ECO:0000313" key="3">
    <source>
        <dbReference type="EMBL" id="TRX92928.1"/>
    </source>
</evidence>
<protein>
    <submittedName>
        <fullName evidence="3">Uncharacterized protein</fullName>
    </submittedName>
</protein>
<dbReference type="EMBL" id="VFLP01000032">
    <property type="protein sequence ID" value="TRX92928.1"/>
    <property type="molecule type" value="Genomic_DNA"/>
</dbReference>
<feature type="compositionally biased region" description="Polar residues" evidence="1">
    <location>
        <begin position="131"/>
        <end position="143"/>
    </location>
</feature>
<dbReference type="Gene3D" id="1.20.58.340">
    <property type="entry name" value="Magnesium transport protein CorA, transmembrane region"/>
    <property type="match status" value="1"/>
</dbReference>
<evidence type="ECO:0000256" key="1">
    <source>
        <dbReference type="SAM" id="MobiDB-lite"/>
    </source>
</evidence>
<organism evidence="3 4">
    <name type="scientific">Xylaria flabelliformis</name>
    <dbReference type="NCBI Taxonomy" id="2512241"/>
    <lineage>
        <taxon>Eukaryota</taxon>
        <taxon>Fungi</taxon>
        <taxon>Dikarya</taxon>
        <taxon>Ascomycota</taxon>
        <taxon>Pezizomycotina</taxon>
        <taxon>Sordariomycetes</taxon>
        <taxon>Xylariomycetidae</taxon>
        <taxon>Xylariales</taxon>
        <taxon>Xylariaceae</taxon>
        <taxon>Xylaria</taxon>
    </lineage>
</organism>
<dbReference type="OrthoDB" id="5430750at2759"/>
<reference evidence="4" key="1">
    <citation type="submission" date="2019-06" db="EMBL/GenBank/DDBJ databases">
        <title>Draft genome sequence of the griseofulvin-producing fungus Xylaria cubensis strain G536.</title>
        <authorList>
            <person name="Mead M.E."/>
            <person name="Raja H.A."/>
            <person name="Steenwyk J.L."/>
            <person name="Knowles S.L."/>
            <person name="Oberlies N.H."/>
            <person name="Rokas A."/>
        </authorList>
    </citation>
    <scope>NUCLEOTIDE SEQUENCE [LARGE SCALE GENOMIC DNA]</scope>
    <source>
        <strain evidence="4">G536</strain>
    </source>
</reference>
<feature type="region of interest" description="Disordered" evidence="1">
    <location>
        <begin position="530"/>
        <end position="549"/>
    </location>
</feature>
<keyword evidence="2" id="KW-0472">Membrane</keyword>
<keyword evidence="2" id="KW-1133">Transmembrane helix</keyword>
<comment type="caution">
    <text evidence="3">The sequence shown here is derived from an EMBL/GenBank/DDBJ whole genome shotgun (WGS) entry which is preliminary data.</text>
</comment>
<evidence type="ECO:0000256" key="2">
    <source>
        <dbReference type="SAM" id="Phobius"/>
    </source>
</evidence>
<keyword evidence="2" id="KW-0812">Transmembrane</keyword>
<accession>A0A553HYA1</accession>
<name>A0A553HYA1_9PEZI</name>